<organism evidence="2 3">
    <name type="scientific">Solanum commersonii</name>
    <name type="common">Commerson's wild potato</name>
    <name type="synonym">Commerson's nightshade</name>
    <dbReference type="NCBI Taxonomy" id="4109"/>
    <lineage>
        <taxon>Eukaryota</taxon>
        <taxon>Viridiplantae</taxon>
        <taxon>Streptophyta</taxon>
        <taxon>Embryophyta</taxon>
        <taxon>Tracheophyta</taxon>
        <taxon>Spermatophyta</taxon>
        <taxon>Magnoliopsida</taxon>
        <taxon>eudicotyledons</taxon>
        <taxon>Gunneridae</taxon>
        <taxon>Pentapetalae</taxon>
        <taxon>asterids</taxon>
        <taxon>lamiids</taxon>
        <taxon>Solanales</taxon>
        <taxon>Solanaceae</taxon>
        <taxon>Solanoideae</taxon>
        <taxon>Solaneae</taxon>
        <taxon>Solanum</taxon>
    </lineage>
</organism>
<dbReference type="PANTHER" id="PTHR23088:SF30">
    <property type="entry name" value="OMEGA-AMIDASE NIT2"/>
    <property type="match status" value="1"/>
</dbReference>
<gene>
    <name evidence="2" type="ORF">H5410_041673</name>
</gene>
<dbReference type="Proteomes" id="UP000824120">
    <property type="component" value="Chromosome 8"/>
</dbReference>
<dbReference type="InterPro" id="IPR036526">
    <property type="entry name" value="C-N_Hydrolase_sf"/>
</dbReference>
<dbReference type="Pfam" id="PF00795">
    <property type="entry name" value="CN_hydrolase"/>
    <property type="match status" value="1"/>
</dbReference>
<dbReference type="GO" id="GO:0050152">
    <property type="term" value="F:omega-amidase activity"/>
    <property type="evidence" value="ECO:0007669"/>
    <property type="project" value="TreeGrafter"/>
</dbReference>
<dbReference type="PROSITE" id="PS50263">
    <property type="entry name" value="CN_HYDROLASE"/>
    <property type="match status" value="1"/>
</dbReference>
<dbReference type="SUPFAM" id="SSF56317">
    <property type="entry name" value="Carbon-nitrogen hydrolase"/>
    <property type="match status" value="1"/>
</dbReference>
<reference evidence="2 3" key="1">
    <citation type="submission" date="2020-09" db="EMBL/GenBank/DDBJ databases">
        <title>De no assembly of potato wild relative species, Solanum commersonii.</title>
        <authorList>
            <person name="Cho K."/>
        </authorList>
    </citation>
    <scope>NUCLEOTIDE SEQUENCE [LARGE SCALE GENOMIC DNA]</scope>
    <source>
        <strain evidence="2">LZ3.2</strain>
        <tissue evidence="2">Leaf</tissue>
    </source>
</reference>
<dbReference type="InterPro" id="IPR003010">
    <property type="entry name" value="C-N_Hydrolase"/>
</dbReference>
<evidence type="ECO:0000313" key="2">
    <source>
        <dbReference type="EMBL" id="KAG5591159.1"/>
    </source>
</evidence>
<dbReference type="GO" id="GO:0006107">
    <property type="term" value="P:oxaloacetate metabolic process"/>
    <property type="evidence" value="ECO:0007669"/>
    <property type="project" value="TreeGrafter"/>
</dbReference>
<dbReference type="GO" id="GO:0005739">
    <property type="term" value="C:mitochondrion"/>
    <property type="evidence" value="ECO:0007669"/>
    <property type="project" value="TreeGrafter"/>
</dbReference>
<dbReference type="GO" id="GO:0006528">
    <property type="term" value="P:asparagine metabolic process"/>
    <property type="evidence" value="ECO:0007669"/>
    <property type="project" value="TreeGrafter"/>
</dbReference>
<evidence type="ECO:0000259" key="1">
    <source>
        <dbReference type="PROSITE" id="PS50263"/>
    </source>
</evidence>
<dbReference type="Gene3D" id="3.60.110.10">
    <property type="entry name" value="Carbon-nitrogen hydrolase"/>
    <property type="match status" value="1"/>
</dbReference>
<dbReference type="AlphaFoldDB" id="A0A9J5XU89"/>
<dbReference type="OrthoDB" id="10250282at2759"/>
<dbReference type="EMBL" id="JACXVP010000008">
    <property type="protein sequence ID" value="KAG5591159.1"/>
    <property type="molecule type" value="Genomic_DNA"/>
</dbReference>
<accession>A0A9J5XU89</accession>
<keyword evidence="3" id="KW-1185">Reference proteome</keyword>
<proteinExistence type="predicted"/>
<name>A0A9J5XU89_SOLCO</name>
<protein>
    <recommendedName>
        <fullName evidence="1">CN hydrolase domain-containing protein</fullName>
    </recommendedName>
</protein>
<comment type="caution">
    <text evidence="2">The sequence shown here is derived from an EMBL/GenBank/DDBJ whole genome shotgun (WGS) entry which is preliminary data.</text>
</comment>
<feature type="domain" description="CN hydrolase" evidence="1">
    <location>
        <begin position="91"/>
        <end position="354"/>
    </location>
</feature>
<dbReference type="GO" id="GO:0006541">
    <property type="term" value="P:glutamine metabolic process"/>
    <property type="evidence" value="ECO:0007669"/>
    <property type="project" value="TreeGrafter"/>
</dbReference>
<sequence length="377" mass="41423">MRLGFLFLSSSSSSVVGSSISRSIVRPAPSLLLHRPFHFIPNRSTTNSNRFQFSPRTTLTASASSMASTFKPEQARVPPALQLPSPPITKFKIGLCQLSVTADKERNIVHARAAIEEAAEKGAKLVVLPEIWNSPYSNDSFPIYAEDIDAGPDASPSTAMLSEAARLLKITIVGGSIPERSGDKLYNTCCVFDADGKLKAKHRKIHLFDIDIPGKITFKESQTLTAGETPTVVDTEVGRIGIGICYDIRFQELAMLYAARGELMILLVKFSSDFSCGTCVIRSLLSFHWQEFIDGRSEAYPFQPFVPKSHLFRVFRRASLRAPQLALRDTWHLPLATGARGSSDLLSWGVQHDYWTTALGVTAKGKVYACLLLGEVV</sequence>
<evidence type="ECO:0000313" key="3">
    <source>
        <dbReference type="Proteomes" id="UP000824120"/>
    </source>
</evidence>
<dbReference type="PANTHER" id="PTHR23088">
    <property type="entry name" value="NITRILASE-RELATED"/>
    <property type="match status" value="1"/>
</dbReference>